<dbReference type="EMBL" id="JANSUY010000006">
    <property type="protein sequence ID" value="MCR9015418.1"/>
    <property type="molecule type" value="Genomic_DNA"/>
</dbReference>
<dbReference type="AlphaFoldDB" id="A0A9X2P6W2"/>
<reference evidence="2" key="1">
    <citation type="submission" date="2022-08" db="EMBL/GenBank/DDBJ databases">
        <authorList>
            <person name="Zhang D."/>
        </authorList>
    </citation>
    <scope>NUCLEOTIDE SEQUENCE</scope>
    <source>
        <strain evidence="2">XJ19-11</strain>
    </source>
</reference>
<dbReference type="Pfam" id="PF07603">
    <property type="entry name" value="Lcl_C"/>
    <property type="match status" value="1"/>
</dbReference>
<feature type="domain" description="Lcl C-terminal" evidence="1">
    <location>
        <begin position="279"/>
        <end position="349"/>
    </location>
</feature>
<evidence type="ECO:0000259" key="1">
    <source>
        <dbReference type="Pfam" id="PF07603"/>
    </source>
</evidence>
<evidence type="ECO:0000313" key="2">
    <source>
        <dbReference type="EMBL" id="MCR9015418.1"/>
    </source>
</evidence>
<dbReference type="Proteomes" id="UP001142175">
    <property type="component" value="Unassembled WGS sequence"/>
</dbReference>
<accession>A0A9X2P6W2</accession>
<organism evidence="2 3">
    <name type="scientific">Aquiflexum gelatinilyticum</name>
    <dbReference type="NCBI Taxonomy" id="2961943"/>
    <lineage>
        <taxon>Bacteria</taxon>
        <taxon>Pseudomonadati</taxon>
        <taxon>Bacteroidota</taxon>
        <taxon>Cytophagia</taxon>
        <taxon>Cytophagales</taxon>
        <taxon>Cyclobacteriaceae</taxon>
        <taxon>Aquiflexum</taxon>
    </lineage>
</organism>
<name>A0A9X2P6W2_9BACT</name>
<dbReference type="PROSITE" id="PS51257">
    <property type="entry name" value="PROKAR_LIPOPROTEIN"/>
    <property type="match status" value="1"/>
</dbReference>
<sequence length="351" mass="39209">METQKRFSIPNYLIGLFAFGLLFSCEQLAPVEEPGAFLEEFQDISGLALEQEDDPINGRLIYSSDCESDCIESGSGNYFAIRDSKSQSSGINTKKVSYKAYNTEDKFVVKVKYEITSGPSQAKASIVIQINGKKKEFKSVPSGYTATFSIPLEKGWEKCDEMTFSIVQKGLGSPISFSENYNLIAVCKDYVIGQEYGGGIIAYLLKSGDRGFDPNVVHGLIVAMEDQSSGIEFDFNCWNEGGSYAYFTRIGFGFENTNVVLNNCAERPIAVSITRNYEGGGFSDWFLPSLEELKQLYVNRKAIGGFGDSDYWSSSTYDAKKETAWYVNFSNGEESVEFRNERKRVRAIRAF</sequence>
<proteinExistence type="predicted"/>
<gene>
    <name evidence="2" type="ORF">NU887_10255</name>
</gene>
<protein>
    <submittedName>
        <fullName evidence="2">DUF1566 domain-containing protein</fullName>
    </submittedName>
</protein>
<keyword evidence="3" id="KW-1185">Reference proteome</keyword>
<dbReference type="InterPro" id="IPR011460">
    <property type="entry name" value="Lcl_C"/>
</dbReference>
<dbReference type="RefSeq" id="WP_258423274.1">
    <property type="nucleotide sequence ID" value="NZ_JANSUY010000006.1"/>
</dbReference>
<comment type="caution">
    <text evidence="2">The sequence shown here is derived from an EMBL/GenBank/DDBJ whole genome shotgun (WGS) entry which is preliminary data.</text>
</comment>
<evidence type="ECO:0000313" key="3">
    <source>
        <dbReference type="Proteomes" id="UP001142175"/>
    </source>
</evidence>